<evidence type="ECO:0000313" key="4">
    <source>
        <dbReference type="Proteomes" id="UP000249915"/>
    </source>
</evidence>
<dbReference type="Pfam" id="PF19776">
    <property type="entry name" value="DUF6262"/>
    <property type="match status" value="1"/>
</dbReference>
<dbReference type="EMBL" id="MASW01000020">
    <property type="protein sequence ID" value="PXY16770.1"/>
    <property type="molecule type" value="Genomic_DNA"/>
</dbReference>
<name>A0A2V4ACN1_9PSEU</name>
<gene>
    <name evidence="3" type="ORF">BAY60_35410</name>
    <name evidence="2" type="ORF">BAY60_35455</name>
</gene>
<dbReference type="Proteomes" id="UP000249915">
    <property type="component" value="Unassembled WGS sequence"/>
</dbReference>
<dbReference type="InterPro" id="IPR046229">
    <property type="entry name" value="TnpC-like"/>
</dbReference>
<evidence type="ECO:0000313" key="3">
    <source>
        <dbReference type="EMBL" id="PXY16770.1"/>
    </source>
</evidence>
<proteinExistence type="predicted"/>
<keyword evidence="4" id="KW-1185">Reference proteome</keyword>
<protein>
    <recommendedName>
        <fullName evidence="5">Transposase</fullName>
    </recommendedName>
</protein>
<dbReference type="EMBL" id="MASW01000023">
    <property type="protein sequence ID" value="PXY16665.1"/>
    <property type="molecule type" value="Genomic_DNA"/>
</dbReference>
<accession>A0A2V4ACN1</accession>
<comment type="caution">
    <text evidence="2">The sequence shown here is derived from an EMBL/GenBank/DDBJ whole genome shotgun (WGS) entry which is preliminary data.</text>
</comment>
<evidence type="ECO:0000256" key="1">
    <source>
        <dbReference type="SAM" id="Coils"/>
    </source>
</evidence>
<reference evidence="2 4" key="1">
    <citation type="submission" date="2016-07" db="EMBL/GenBank/DDBJ databases">
        <title>Draft genome sequence of Prauserella muralis DSM 45305, isolated from a mould-covered wall in an indoor environment.</title>
        <authorList>
            <person name="Ruckert C."/>
            <person name="Albersmeier A."/>
            <person name="Jiang C.-L."/>
            <person name="Jiang Y."/>
            <person name="Kalinowski J."/>
            <person name="Schneider O."/>
            <person name="Winkler A."/>
            <person name="Zotchev S.B."/>
        </authorList>
    </citation>
    <scope>NUCLEOTIDE SEQUENCE [LARGE SCALE GENOMIC DNA]</scope>
    <source>
        <strain evidence="2 4">DSM 45305</strain>
    </source>
</reference>
<keyword evidence="1" id="KW-0175">Coiled coil</keyword>
<dbReference type="RefSeq" id="WP_072029026.1">
    <property type="nucleotide sequence ID" value="NZ_MASW01000020.1"/>
</dbReference>
<dbReference type="OrthoDB" id="3400214at2"/>
<evidence type="ECO:0000313" key="2">
    <source>
        <dbReference type="EMBL" id="PXY16665.1"/>
    </source>
</evidence>
<feature type="coiled-coil region" evidence="1">
    <location>
        <begin position="93"/>
        <end position="120"/>
    </location>
</feature>
<sequence>MPADHTHHLAEHARQRHDQTLRRAQQTLTELTDAGEHVTVARLANQAGVSRSWIYTQPALLDRIQQLQQHRSSADFVRNTVTQATDDSLRQRLALAHERINQLRTENQQLRDALAHAHGQLRTARLNTDDH</sequence>
<dbReference type="AlphaFoldDB" id="A0A2V4ACN1"/>
<evidence type="ECO:0008006" key="5">
    <source>
        <dbReference type="Google" id="ProtNLM"/>
    </source>
</evidence>
<organism evidence="2 4">
    <name type="scientific">Prauserella muralis</name>
    <dbReference type="NCBI Taxonomy" id="588067"/>
    <lineage>
        <taxon>Bacteria</taxon>
        <taxon>Bacillati</taxon>
        <taxon>Actinomycetota</taxon>
        <taxon>Actinomycetes</taxon>
        <taxon>Pseudonocardiales</taxon>
        <taxon>Pseudonocardiaceae</taxon>
        <taxon>Prauserella</taxon>
    </lineage>
</organism>